<keyword evidence="4" id="KW-1185">Reference proteome</keyword>
<comment type="caution">
    <text evidence="3">The sequence shown here is derived from an EMBL/GenBank/DDBJ whole genome shotgun (WGS) entry which is preliminary data.</text>
</comment>
<dbReference type="InterPro" id="IPR013783">
    <property type="entry name" value="Ig-like_fold"/>
</dbReference>
<sequence>MRTYLTIFLTILLCLTLSACGGGGSDSPDAATTRPVLVNAGTDLQLLEQESSPLSGTASGGNGTYTYEWRANAPVVIDHPDTTMADASVMAPVVTVETSFNLTLVATDSEGKSGSKTISLIVNPINELPTAVISANTIENYAPLSYPVGVDVILSAAMSSDPDPQTEDADIAAYLWQQVAGLNVLDGVQVDQQTLRFSTSSFLEPLDVDIMLTVTDQEGGEATERMSLTLLGERGTLPHVSVSKSLSVFSGEHLPLYAEIGSDAPGNAPFTSIWQHDFTRFLNLQFAEQVRALAIAPAVSEPTAISFELTATDAKDNQMSQTLTHTVNPAQRARINDTGLALYARASNMQVSYPFDYPGQDAQYGNDRLQTTGSLQKTGRGENGFDFTRLNDNGDPVDDLSLPFSCVRDNITGLVWEIKNTDAGSIHNANSTFTWYQDEGEIGGFEGDINAQSESCELSGDQCNTQAFVEQVNQAGRCGFFDWRLPTHAELQSILHYGKDSAPLIDTFYFPNTGSSPSLWYWTRQSSADGVNEEIARNAWAIDFASGVDNFWSKSSEHRVRLVRAGRNSL</sequence>
<feature type="signal peptide" evidence="1">
    <location>
        <begin position="1"/>
        <end position="19"/>
    </location>
</feature>
<name>A0ABV9M026_9ALTE</name>
<dbReference type="Proteomes" id="UP001595897">
    <property type="component" value="Unassembled WGS sequence"/>
</dbReference>
<reference evidence="4" key="1">
    <citation type="journal article" date="2019" name="Int. J. Syst. Evol. Microbiol.">
        <title>The Global Catalogue of Microorganisms (GCM) 10K type strain sequencing project: providing services to taxonomists for standard genome sequencing and annotation.</title>
        <authorList>
            <consortium name="The Broad Institute Genomics Platform"/>
            <consortium name="The Broad Institute Genome Sequencing Center for Infectious Disease"/>
            <person name="Wu L."/>
            <person name="Ma J."/>
        </authorList>
    </citation>
    <scope>NUCLEOTIDE SEQUENCE [LARGE SCALE GENOMIC DNA]</scope>
    <source>
        <strain evidence="4">KACC 12507</strain>
    </source>
</reference>
<feature type="chain" id="PRO_5046556667" evidence="1">
    <location>
        <begin position="20"/>
        <end position="570"/>
    </location>
</feature>
<feature type="domain" description="Lcl C-terminal" evidence="2">
    <location>
        <begin position="406"/>
        <end position="564"/>
    </location>
</feature>
<proteinExistence type="predicted"/>
<dbReference type="PANTHER" id="PTHR35812:SF1">
    <property type="entry name" value="LIPOPROTEIN"/>
    <property type="match status" value="1"/>
</dbReference>
<organism evidence="3 4">
    <name type="scientific">Glaciecola siphonariae</name>
    <dbReference type="NCBI Taxonomy" id="521012"/>
    <lineage>
        <taxon>Bacteria</taxon>
        <taxon>Pseudomonadati</taxon>
        <taxon>Pseudomonadota</taxon>
        <taxon>Gammaproteobacteria</taxon>
        <taxon>Alteromonadales</taxon>
        <taxon>Alteromonadaceae</taxon>
        <taxon>Glaciecola</taxon>
    </lineage>
</organism>
<dbReference type="Gene3D" id="2.60.40.10">
    <property type="entry name" value="Immunoglobulins"/>
    <property type="match status" value="2"/>
</dbReference>
<dbReference type="InterPro" id="IPR011460">
    <property type="entry name" value="Lcl_C"/>
</dbReference>
<evidence type="ECO:0000256" key="1">
    <source>
        <dbReference type="SAM" id="SignalP"/>
    </source>
</evidence>
<evidence type="ECO:0000313" key="4">
    <source>
        <dbReference type="Proteomes" id="UP001595897"/>
    </source>
</evidence>
<dbReference type="PROSITE" id="PS51257">
    <property type="entry name" value="PROKAR_LIPOPROTEIN"/>
    <property type="match status" value="1"/>
</dbReference>
<dbReference type="PANTHER" id="PTHR35812">
    <property type="entry name" value="LIPOPROTEIN"/>
    <property type="match status" value="1"/>
</dbReference>
<accession>A0ABV9M026</accession>
<evidence type="ECO:0000259" key="2">
    <source>
        <dbReference type="Pfam" id="PF07603"/>
    </source>
</evidence>
<gene>
    <name evidence="3" type="ORF">ACFO4O_17475</name>
</gene>
<evidence type="ECO:0000313" key="3">
    <source>
        <dbReference type="EMBL" id="MFC4701940.1"/>
    </source>
</evidence>
<keyword evidence="1" id="KW-0732">Signal</keyword>
<dbReference type="RefSeq" id="WP_382410887.1">
    <property type="nucleotide sequence ID" value="NZ_JBHSGU010000029.1"/>
</dbReference>
<protein>
    <submittedName>
        <fullName evidence="3">DUF1566 domain-containing protein</fullName>
    </submittedName>
</protein>
<dbReference type="Pfam" id="PF07603">
    <property type="entry name" value="Lcl_C"/>
    <property type="match status" value="1"/>
</dbReference>
<dbReference type="EMBL" id="JBHSGU010000029">
    <property type="protein sequence ID" value="MFC4701940.1"/>
    <property type="molecule type" value="Genomic_DNA"/>
</dbReference>